<keyword evidence="3" id="KW-1185">Reference proteome</keyword>
<feature type="region of interest" description="Disordered" evidence="1">
    <location>
        <begin position="72"/>
        <end position="133"/>
    </location>
</feature>
<organism evidence="2 3">
    <name type="scientific">Mycena pura</name>
    <dbReference type="NCBI Taxonomy" id="153505"/>
    <lineage>
        <taxon>Eukaryota</taxon>
        <taxon>Fungi</taxon>
        <taxon>Dikarya</taxon>
        <taxon>Basidiomycota</taxon>
        <taxon>Agaricomycotina</taxon>
        <taxon>Agaricomycetes</taxon>
        <taxon>Agaricomycetidae</taxon>
        <taxon>Agaricales</taxon>
        <taxon>Marasmiineae</taxon>
        <taxon>Mycenaceae</taxon>
        <taxon>Mycena</taxon>
    </lineage>
</organism>
<name>A0AAD6VJ67_9AGAR</name>
<sequence length="400" mass="43013">MSTSVPPDDDNLDELVTLTPEFLMSLSVQDRNPHGDAAADFEFPCDLPFSRINFTSLCVTGARVSAGVADGGVDGSAGSTDNGADSFVPRGGRGTDMRARGSIGGTDSRGDVYENTQEGPAGADRLQTTSPPPSLCPDVSHTDSVGALIAFAVTFLSHRITGSFTHPVRLRPSASLEVPITVRPSPFLSPVASPHYIRATLHCDRRYLQRHAHTRTRPAPPRAAVHCVLDVEFDALRVSPMVAGPVVRGARGCEYTQALGGKWALMWRERSDDTKPRPSHRRSRHRAASRRPRPSNVLRWVGHCAGDSPTSIRPGPPGRCWCRSVAGMAKDEEEVRCWDTGKDGDSGGVDLGQNELGARASSRGSMLFFFPDRGNLPELDASKLGETLYDLAVASSFDLA</sequence>
<evidence type="ECO:0000313" key="2">
    <source>
        <dbReference type="EMBL" id="KAJ7208544.1"/>
    </source>
</evidence>
<dbReference type="Proteomes" id="UP001219525">
    <property type="component" value="Unassembled WGS sequence"/>
</dbReference>
<proteinExistence type="predicted"/>
<accession>A0AAD6VJ67</accession>
<feature type="compositionally biased region" description="Basic residues" evidence="1">
    <location>
        <begin position="277"/>
        <end position="293"/>
    </location>
</feature>
<gene>
    <name evidence="2" type="ORF">GGX14DRAFT_566764</name>
</gene>
<evidence type="ECO:0000256" key="1">
    <source>
        <dbReference type="SAM" id="MobiDB-lite"/>
    </source>
</evidence>
<evidence type="ECO:0000313" key="3">
    <source>
        <dbReference type="Proteomes" id="UP001219525"/>
    </source>
</evidence>
<protein>
    <submittedName>
        <fullName evidence="2">Uncharacterized protein</fullName>
    </submittedName>
</protein>
<dbReference type="EMBL" id="JARJCW010000033">
    <property type="protein sequence ID" value="KAJ7208544.1"/>
    <property type="molecule type" value="Genomic_DNA"/>
</dbReference>
<feature type="region of interest" description="Disordered" evidence="1">
    <location>
        <begin position="270"/>
        <end position="293"/>
    </location>
</feature>
<comment type="caution">
    <text evidence="2">The sequence shown here is derived from an EMBL/GenBank/DDBJ whole genome shotgun (WGS) entry which is preliminary data.</text>
</comment>
<dbReference type="AlphaFoldDB" id="A0AAD6VJ67"/>
<reference evidence="2" key="1">
    <citation type="submission" date="2023-03" db="EMBL/GenBank/DDBJ databases">
        <title>Massive genome expansion in bonnet fungi (Mycena s.s.) driven by repeated elements and novel gene families across ecological guilds.</title>
        <authorList>
            <consortium name="Lawrence Berkeley National Laboratory"/>
            <person name="Harder C.B."/>
            <person name="Miyauchi S."/>
            <person name="Viragh M."/>
            <person name="Kuo A."/>
            <person name="Thoen E."/>
            <person name="Andreopoulos B."/>
            <person name="Lu D."/>
            <person name="Skrede I."/>
            <person name="Drula E."/>
            <person name="Henrissat B."/>
            <person name="Morin E."/>
            <person name="Kohler A."/>
            <person name="Barry K."/>
            <person name="LaButti K."/>
            <person name="Morin E."/>
            <person name="Salamov A."/>
            <person name="Lipzen A."/>
            <person name="Mereny Z."/>
            <person name="Hegedus B."/>
            <person name="Baldrian P."/>
            <person name="Stursova M."/>
            <person name="Weitz H."/>
            <person name="Taylor A."/>
            <person name="Grigoriev I.V."/>
            <person name="Nagy L.G."/>
            <person name="Martin F."/>
            <person name="Kauserud H."/>
        </authorList>
    </citation>
    <scope>NUCLEOTIDE SEQUENCE</scope>
    <source>
        <strain evidence="2">9144</strain>
    </source>
</reference>